<dbReference type="SUPFAM" id="SSF53474">
    <property type="entry name" value="alpha/beta-Hydrolases"/>
    <property type="match status" value="1"/>
</dbReference>
<dbReference type="Pfam" id="PF12551">
    <property type="entry name" value="PHBC_N"/>
    <property type="match status" value="1"/>
</dbReference>
<dbReference type="Pfam" id="PF07167">
    <property type="entry name" value="PhaC_N"/>
    <property type="match status" value="1"/>
</dbReference>
<name>A0ABX1TGT6_9GAMM</name>
<dbReference type="RefSeq" id="WP_169247853.1">
    <property type="nucleotide sequence ID" value="NZ_SPMZ01000014.1"/>
</dbReference>
<proteinExistence type="predicted"/>
<feature type="domain" description="Poly-beta-hydroxybutyrate polymerase N-terminal" evidence="4">
    <location>
        <begin position="140"/>
        <end position="310"/>
    </location>
</feature>
<gene>
    <name evidence="6" type="ORF">E4P82_04900</name>
</gene>
<evidence type="ECO:0000259" key="5">
    <source>
        <dbReference type="Pfam" id="PF12551"/>
    </source>
</evidence>
<sequence>MPDSKQTVPAAPVQAATPEQSTTPKIEPAPKQPIRSWLGPSGQKSSAHRAYGIERSLLGTHIPETIDRMVNANLARGTAGTSPAVLAMAYLDWLMHLGLSPGKQALLNEKAVRKMVRLALYAFKASQNPEIPPSIEPLPQDHRFDSESWRQWPYNLISQSFLLTQQWWHNATTHVRGVNKQNEAIVSFVTRQILDMFSPSNSPLTNPEILKATMEEGGQNLVRGWTNFMADMETAIASKQLGGEAEQFVVGRDVGITPGKVIFRNHLIELIQYRPTTAEVHAEPVLVVPAWIMKYYILDLSPHNSMVKYLVEKGHTVFMISWKNPTAADRDIGMDDYRQHGVMAALDAISAILPGRKVHSVGYCLGGTLLTITAAAMVRDSDHRLKTMTLFAAQTDFTEAGELLLFINESQVSFLEDMMWDQGYLDADQMVGAFQMLRSNDLIWSRLVHDYLLGRRQSLNDLMAWNADQTRMPFRMHSEYLRHIFLGNELATGHYKVNGRTIAITDIRAPIFTVATEQDHVAPWRSVYKINLLADADEVTFLLTSGGHNAGIVSEPGHHRRSFQMATRNDQDRYIDPDTWQATIPKQEGSWWPAWEAWLTKHSAAHQVSPPPMGMPEKGLYPICEAPGTYVLQK</sequence>
<dbReference type="InterPro" id="IPR029058">
    <property type="entry name" value="AB_hydrolase_fold"/>
</dbReference>
<evidence type="ECO:0000256" key="2">
    <source>
        <dbReference type="ARBA" id="ARBA00023315"/>
    </source>
</evidence>
<protein>
    <submittedName>
        <fullName evidence="6">Alpha/beta fold hydrolase</fullName>
    </submittedName>
</protein>
<evidence type="ECO:0000313" key="6">
    <source>
        <dbReference type="EMBL" id="NMQ18595.1"/>
    </source>
</evidence>
<keyword evidence="6" id="KW-0378">Hydrolase</keyword>
<feature type="compositionally biased region" description="Low complexity" evidence="3">
    <location>
        <begin position="1"/>
        <end position="18"/>
    </location>
</feature>
<dbReference type="EMBL" id="SPMZ01000014">
    <property type="protein sequence ID" value="NMQ18595.1"/>
    <property type="molecule type" value="Genomic_DNA"/>
</dbReference>
<evidence type="ECO:0000256" key="1">
    <source>
        <dbReference type="ARBA" id="ARBA00022679"/>
    </source>
</evidence>
<reference evidence="6 7" key="1">
    <citation type="submission" date="2019-03" db="EMBL/GenBank/DDBJ databases">
        <title>Metabolic reconstructions from genomes of highly enriched 'Candidatus Accumulibacter' and 'Candidatus Competibacter' bioreactor populations.</title>
        <authorList>
            <person name="Annavajhala M.K."/>
            <person name="Welles L."/>
            <person name="Abbas B."/>
            <person name="Sorokin D."/>
            <person name="Park H."/>
            <person name="Van Loosdrecht M."/>
            <person name="Chandran K."/>
        </authorList>
    </citation>
    <scope>NUCLEOTIDE SEQUENCE [LARGE SCALE GENOMIC DNA]</scope>
    <source>
        <strain evidence="6 7">SBR_G</strain>
    </source>
</reference>
<evidence type="ECO:0000259" key="4">
    <source>
        <dbReference type="Pfam" id="PF07167"/>
    </source>
</evidence>
<feature type="region of interest" description="Disordered" evidence="3">
    <location>
        <begin position="1"/>
        <end position="45"/>
    </location>
</feature>
<dbReference type="Gene3D" id="3.40.50.1820">
    <property type="entry name" value="alpha/beta hydrolase"/>
    <property type="match status" value="1"/>
</dbReference>
<dbReference type="GO" id="GO:0016787">
    <property type="term" value="F:hydrolase activity"/>
    <property type="evidence" value="ECO:0007669"/>
    <property type="project" value="UniProtKB-KW"/>
</dbReference>
<dbReference type="InterPro" id="IPR051321">
    <property type="entry name" value="PHA/PHB_synthase"/>
</dbReference>
<keyword evidence="1" id="KW-0808">Transferase</keyword>
<dbReference type="Proteomes" id="UP000760480">
    <property type="component" value="Unassembled WGS sequence"/>
</dbReference>
<evidence type="ECO:0000256" key="3">
    <source>
        <dbReference type="SAM" id="MobiDB-lite"/>
    </source>
</evidence>
<accession>A0ABX1TGT6</accession>
<comment type="caution">
    <text evidence="6">The sequence shown here is derived from an EMBL/GenBank/DDBJ whole genome shotgun (WGS) entry which is preliminary data.</text>
</comment>
<keyword evidence="2" id="KW-0012">Acyltransferase</keyword>
<keyword evidence="7" id="KW-1185">Reference proteome</keyword>
<dbReference type="PANTHER" id="PTHR36837">
    <property type="entry name" value="POLY(3-HYDROXYALKANOATE) POLYMERASE SUBUNIT PHAC"/>
    <property type="match status" value="1"/>
</dbReference>
<dbReference type="PANTHER" id="PTHR36837:SF5">
    <property type="entry name" value="POLY-3-HYDROXYBUTYRATE SYNTHASE"/>
    <property type="match status" value="1"/>
</dbReference>
<dbReference type="InterPro" id="IPR010941">
    <property type="entry name" value="PhaC_N"/>
</dbReference>
<evidence type="ECO:0000313" key="7">
    <source>
        <dbReference type="Proteomes" id="UP000760480"/>
    </source>
</evidence>
<organism evidence="6 7">
    <name type="scientific">Candidatus Competibacter phosphatis</name>
    <dbReference type="NCBI Taxonomy" id="221280"/>
    <lineage>
        <taxon>Bacteria</taxon>
        <taxon>Pseudomonadati</taxon>
        <taxon>Pseudomonadota</taxon>
        <taxon>Gammaproteobacteria</taxon>
        <taxon>Candidatus Competibacteraceae</taxon>
        <taxon>Candidatus Competibacter</taxon>
    </lineage>
</organism>
<feature type="domain" description="Poly-beta-hydroxybutyrate polymerase N-terminal" evidence="5">
    <location>
        <begin position="62"/>
        <end position="103"/>
    </location>
</feature>
<dbReference type="InterPro" id="IPR022211">
    <property type="entry name" value="PHBC_N"/>
</dbReference>